<dbReference type="Gene3D" id="2.40.30.200">
    <property type="match status" value="1"/>
</dbReference>
<sequence>MNLTVTRLNGTTYSLADYGIKTLDFVIDSPSPRHETEIIDGADGFIDMGTTYDGRSMRGSFMMYAVDLADYPLLRNEVFRMFASKEAFYLVDDREPGKRWLVKVASAFSMEQMRKFGRFEVEFISASPYAESEKSTLEDGFDPTYYFGSATSMIPISQYTINGAGTTNFQILNGGDVATDPRRQYIKVEYDGVLPAELSIRNNTTGEVWTYTTGASAGATARVKLDGVRYVKNDIVSIFSLTNRKFFTIAPGMNDFTVIGGSSYVITFDFRFYLL</sequence>
<dbReference type="Pfam" id="PF05709">
    <property type="entry name" value="Sipho_tail"/>
    <property type="match status" value="1"/>
</dbReference>
<protein>
    <submittedName>
        <fullName evidence="2">Phage tail family protein</fullName>
    </submittedName>
</protein>
<evidence type="ECO:0000259" key="1">
    <source>
        <dbReference type="Pfam" id="PF05709"/>
    </source>
</evidence>
<dbReference type="AlphaFoldDB" id="A0A6I2MCF8"/>
<organism evidence="2 3">
    <name type="scientific">Metabacillus idriensis</name>
    <dbReference type="NCBI Taxonomy" id="324768"/>
    <lineage>
        <taxon>Bacteria</taxon>
        <taxon>Bacillati</taxon>
        <taxon>Bacillota</taxon>
        <taxon>Bacilli</taxon>
        <taxon>Bacillales</taxon>
        <taxon>Bacillaceae</taxon>
        <taxon>Metabacillus</taxon>
    </lineage>
</organism>
<dbReference type="RefSeq" id="WP_154318719.1">
    <property type="nucleotide sequence ID" value="NZ_CAJGAA010000002.1"/>
</dbReference>
<accession>A0A6I2MCF8</accession>
<proteinExistence type="predicted"/>
<keyword evidence="3" id="KW-1185">Reference proteome</keyword>
<gene>
    <name evidence="2" type="ORF">GJU41_12050</name>
</gene>
<reference evidence="2 3" key="1">
    <citation type="submission" date="2019-11" db="EMBL/GenBank/DDBJ databases">
        <title>Bacillus idriensis genome.</title>
        <authorList>
            <person name="Konopka E.N."/>
            <person name="Newman J.D."/>
        </authorList>
    </citation>
    <scope>NUCLEOTIDE SEQUENCE [LARGE SCALE GENOMIC DNA]</scope>
    <source>
        <strain evidence="2 3">DSM 19097</strain>
    </source>
</reference>
<feature type="domain" description="Siphovirus-type tail component RIFT-related" evidence="1">
    <location>
        <begin position="9"/>
        <end position="124"/>
    </location>
</feature>
<dbReference type="EMBL" id="WKKF01000002">
    <property type="protein sequence ID" value="MRX54706.1"/>
    <property type="molecule type" value="Genomic_DNA"/>
</dbReference>
<name>A0A6I2MCF8_9BACI</name>
<evidence type="ECO:0000313" key="3">
    <source>
        <dbReference type="Proteomes" id="UP000441585"/>
    </source>
</evidence>
<comment type="caution">
    <text evidence="2">The sequence shown here is derived from an EMBL/GenBank/DDBJ whole genome shotgun (WGS) entry which is preliminary data.</text>
</comment>
<dbReference type="Proteomes" id="UP000441585">
    <property type="component" value="Unassembled WGS sequence"/>
</dbReference>
<evidence type="ECO:0000313" key="2">
    <source>
        <dbReference type="EMBL" id="MRX54706.1"/>
    </source>
</evidence>
<dbReference type="InterPro" id="IPR008841">
    <property type="entry name" value="Siphovirus-type_tail_N"/>
</dbReference>